<evidence type="ECO:0000313" key="4">
    <source>
        <dbReference type="EMBL" id="EFP13386.1"/>
    </source>
</evidence>
<dbReference type="OrthoDB" id="5843116at2759"/>
<dbReference type="AlphaFoldDB" id="E3N0D3"/>
<evidence type="ECO:0000256" key="2">
    <source>
        <dbReference type="ARBA" id="ARBA00022723"/>
    </source>
</evidence>
<protein>
    <recommendedName>
        <fullName evidence="3">DDE Tnp4 domain-containing protein</fullName>
    </recommendedName>
</protein>
<sequence>MNKKEYNFWDDHSYEKTSKLNIQHITKGKGYEDYEGEYENMDDGHNVNSSKLNIQNIRKGNGCEEYEDDYECDLHEFIFEKHLTFLDVALEKRGVKSAYVFGCEDDSIIESEDDDFAVDDSVKPVMKTPKRKKFRQWIRSATRVKIENVFGILCSKFQVFARNLRLDPKNSRALIIACCVIHNISIGQLQAPPANFRDDPVVTDPYPTAEAQRTALKSFMLSR</sequence>
<comment type="cofactor">
    <cofactor evidence="1">
        <name>a divalent metal cation</name>
        <dbReference type="ChEBI" id="CHEBI:60240"/>
    </cofactor>
</comment>
<organism evidence="5">
    <name type="scientific">Caenorhabditis remanei</name>
    <name type="common">Caenorhabditis vulgaris</name>
    <dbReference type="NCBI Taxonomy" id="31234"/>
    <lineage>
        <taxon>Eukaryota</taxon>
        <taxon>Metazoa</taxon>
        <taxon>Ecdysozoa</taxon>
        <taxon>Nematoda</taxon>
        <taxon>Chromadorea</taxon>
        <taxon>Rhabditida</taxon>
        <taxon>Rhabditina</taxon>
        <taxon>Rhabditomorpha</taxon>
        <taxon>Rhabditoidea</taxon>
        <taxon>Rhabditidae</taxon>
        <taxon>Peloderinae</taxon>
        <taxon>Caenorhabditis</taxon>
    </lineage>
</organism>
<dbReference type="Proteomes" id="UP000008281">
    <property type="component" value="Unassembled WGS sequence"/>
</dbReference>
<gene>
    <name evidence="4" type="ORF">CRE_11331</name>
</gene>
<dbReference type="Pfam" id="PF13359">
    <property type="entry name" value="DDE_Tnp_4"/>
    <property type="match status" value="1"/>
</dbReference>
<accession>E3N0D3</accession>
<evidence type="ECO:0000256" key="1">
    <source>
        <dbReference type="ARBA" id="ARBA00001968"/>
    </source>
</evidence>
<evidence type="ECO:0000313" key="5">
    <source>
        <dbReference type="Proteomes" id="UP000008281"/>
    </source>
</evidence>
<feature type="domain" description="DDE Tnp4" evidence="3">
    <location>
        <begin position="126"/>
        <end position="183"/>
    </location>
</feature>
<keyword evidence="5" id="KW-1185">Reference proteome</keyword>
<name>E3N0D3_CAERE</name>
<dbReference type="eggNOG" id="KOG4585">
    <property type="taxonomic scope" value="Eukaryota"/>
</dbReference>
<dbReference type="HOGENOM" id="CLU_1241147_0_0_1"/>
<proteinExistence type="predicted"/>
<reference evidence="4" key="1">
    <citation type="submission" date="2007-07" db="EMBL/GenBank/DDBJ databases">
        <title>PCAP assembly of the Caenorhabditis remanei genome.</title>
        <authorList>
            <consortium name="The Caenorhabditis remanei Sequencing Consortium"/>
            <person name="Wilson R.K."/>
        </authorList>
    </citation>
    <scope>NUCLEOTIDE SEQUENCE [LARGE SCALE GENOMIC DNA]</scope>
    <source>
        <strain evidence="4">PB4641</strain>
    </source>
</reference>
<dbReference type="InParanoid" id="E3N0D3"/>
<dbReference type="InterPro" id="IPR027806">
    <property type="entry name" value="HARBI1_dom"/>
</dbReference>
<evidence type="ECO:0000259" key="3">
    <source>
        <dbReference type="Pfam" id="PF13359"/>
    </source>
</evidence>
<keyword evidence="2" id="KW-0479">Metal-binding</keyword>
<dbReference type="GO" id="GO:0046872">
    <property type="term" value="F:metal ion binding"/>
    <property type="evidence" value="ECO:0007669"/>
    <property type="project" value="UniProtKB-KW"/>
</dbReference>
<dbReference type="EMBL" id="DS268505">
    <property type="protein sequence ID" value="EFP13386.1"/>
    <property type="molecule type" value="Genomic_DNA"/>
</dbReference>